<accession>J6F0J0</accession>
<evidence type="ECO:0000313" key="2">
    <source>
        <dbReference type="EMBL" id="EJT50454.1"/>
    </source>
</evidence>
<gene>
    <name evidence="2" type="ORF">A1Q1_00241</name>
</gene>
<sequence>MLANLLAWLGGMATFAQVFLFLPMALDLLGPPSFLLLSLLFTLHHFGYSTLRLLCKNTLAAPLITILSVLSAFISGACVLTTLYYYLYPPSSGSTVGHALVNVLPYLYASTLRWVSPVFTLIEGICTLLVIQVVGRVGKGWADDDEKEEGFEWRALVGLLVASLVYCAGLYLVVWAFPSTPFPAFLLGAALAAVFFLSFIGFSLRRTNVLETSLVLFYVAYSAWLSAAERAMEPQCLGAKRERPAATRTALDLRQPVERQPLAPTASAPFADLPRNMRITTIVLGYRRAILIAVYTHLLRSQTWWRWVNIALFLSVWSLELLLDADEDSDTTVGRWKVE</sequence>
<feature type="transmembrane region" description="Helical" evidence="1">
    <location>
        <begin position="32"/>
        <end position="51"/>
    </location>
</feature>
<dbReference type="GO" id="GO:0000921">
    <property type="term" value="P:septin ring assembly"/>
    <property type="evidence" value="ECO:0007669"/>
    <property type="project" value="TreeGrafter"/>
</dbReference>
<reference evidence="2 3" key="1">
    <citation type="journal article" date="2012" name="Eukaryot. Cell">
        <title>Draft genome sequence of CBS 2479, the standard type strain of Trichosporon asahii.</title>
        <authorList>
            <person name="Yang R.Y."/>
            <person name="Li H.T."/>
            <person name="Zhu H."/>
            <person name="Zhou G.P."/>
            <person name="Wang M."/>
            <person name="Wang L."/>
        </authorList>
    </citation>
    <scope>NUCLEOTIDE SEQUENCE [LARGE SCALE GENOMIC DNA]</scope>
    <source>
        <strain evidence="3">ATCC 90039 / CBS 2479 / JCM 2466 / KCTC 7840 / NCYC 2677 / UAMH 7654</strain>
    </source>
</reference>
<organism evidence="2 3">
    <name type="scientific">Trichosporon asahii var. asahii (strain ATCC 90039 / CBS 2479 / JCM 2466 / KCTC 7840 / NBRC 103889/ NCYC 2677 / UAMH 7654)</name>
    <name type="common">Yeast</name>
    <dbReference type="NCBI Taxonomy" id="1186058"/>
    <lineage>
        <taxon>Eukaryota</taxon>
        <taxon>Fungi</taxon>
        <taxon>Dikarya</taxon>
        <taxon>Basidiomycota</taxon>
        <taxon>Agaricomycotina</taxon>
        <taxon>Tremellomycetes</taxon>
        <taxon>Trichosporonales</taxon>
        <taxon>Trichosporonaceae</taxon>
        <taxon>Trichosporon</taxon>
    </lineage>
</organism>
<dbReference type="GO" id="GO:0097038">
    <property type="term" value="C:perinuclear endoplasmic reticulum"/>
    <property type="evidence" value="ECO:0007669"/>
    <property type="project" value="TreeGrafter"/>
</dbReference>
<dbReference type="KEGG" id="tasa:A1Q1_00241"/>
<dbReference type="OrthoDB" id="5577218at2759"/>
<feature type="transmembrane region" description="Helical" evidence="1">
    <location>
        <begin position="155"/>
        <end position="178"/>
    </location>
</feature>
<dbReference type="GO" id="GO:0032541">
    <property type="term" value="C:cortical endoplasmic reticulum"/>
    <property type="evidence" value="ECO:0007669"/>
    <property type="project" value="TreeGrafter"/>
</dbReference>
<dbReference type="GO" id="GO:0005789">
    <property type="term" value="C:endoplasmic reticulum membrane"/>
    <property type="evidence" value="ECO:0007669"/>
    <property type="project" value="TreeGrafter"/>
</dbReference>
<dbReference type="PANTHER" id="PTHR31726:SF2">
    <property type="entry name" value="PROTEIN ICE2"/>
    <property type="match status" value="1"/>
</dbReference>
<name>J6F0J0_TRIAS</name>
<feature type="transmembrane region" description="Helical" evidence="1">
    <location>
        <begin position="114"/>
        <end position="134"/>
    </location>
</feature>
<dbReference type="Pfam" id="PF08426">
    <property type="entry name" value="ICE2"/>
    <property type="match status" value="1"/>
</dbReference>
<keyword evidence="1" id="KW-0472">Membrane</keyword>
<dbReference type="InterPro" id="IPR013635">
    <property type="entry name" value="Ice2"/>
</dbReference>
<dbReference type="VEuPathDB" id="FungiDB:A1Q1_00241"/>
<comment type="caution">
    <text evidence="2">The sequence shown here is derived from an EMBL/GenBank/DDBJ whole genome shotgun (WGS) entry which is preliminary data.</text>
</comment>
<dbReference type="GO" id="GO:0048309">
    <property type="term" value="P:endoplasmic reticulum inheritance"/>
    <property type="evidence" value="ECO:0007669"/>
    <property type="project" value="TreeGrafter"/>
</dbReference>
<dbReference type="AlphaFoldDB" id="J6F0J0"/>
<dbReference type="GeneID" id="25983755"/>
<proteinExistence type="predicted"/>
<dbReference type="EMBL" id="ALBS01000105">
    <property type="protein sequence ID" value="EJT50454.1"/>
    <property type="molecule type" value="Genomic_DNA"/>
</dbReference>
<evidence type="ECO:0000256" key="1">
    <source>
        <dbReference type="SAM" id="Phobius"/>
    </source>
</evidence>
<dbReference type="PANTHER" id="PTHR31726">
    <property type="entry name" value="PROTEIN ICE2"/>
    <property type="match status" value="1"/>
</dbReference>
<feature type="transmembrane region" description="Helical" evidence="1">
    <location>
        <begin position="63"/>
        <end position="87"/>
    </location>
</feature>
<protein>
    <submittedName>
        <fullName evidence="2">Uncharacterized protein</fullName>
    </submittedName>
</protein>
<keyword evidence="1" id="KW-0812">Transmembrane</keyword>
<keyword evidence="1" id="KW-1133">Transmembrane helix</keyword>
<dbReference type="RefSeq" id="XP_014182044.1">
    <property type="nucleotide sequence ID" value="XM_014326569.1"/>
</dbReference>
<evidence type="ECO:0000313" key="3">
    <source>
        <dbReference type="Proteomes" id="UP000002748"/>
    </source>
</evidence>
<dbReference type="HOGENOM" id="CLU_027878_0_0_1"/>
<feature type="transmembrane region" description="Helical" evidence="1">
    <location>
        <begin position="5"/>
        <end position="26"/>
    </location>
</feature>
<dbReference type="Proteomes" id="UP000002748">
    <property type="component" value="Unassembled WGS sequence"/>
</dbReference>
<feature type="transmembrane region" description="Helical" evidence="1">
    <location>
        <begin position="184"/>
        <end position="204"/>
    </location>
</feature>